<organism evidence="1 2">
    <name type="scientific">Saccharomyces kudriavzevii (strain ATCC MYA-4449 / AS 2.2408 / CBS 8840 / NBRC 1802 / NCYC 2889)</name>
    <name type="common">Yeast</name>
    <dbReference type="NCBI Taxonomy" id="226230"/>
    <lineage>
        <taxon>Eukaryota</taxon>
        <taxon>Fungi</taxon>
        <taxon>Dikarya</taxon>
        <taxon>Ascomycota</taxon>
        <taxon>Saccharomycotina</taxon>
        <taxon>Saccharomycetes</taxon>
        <taxon>Saccharomycetales</taxon>
        <taxon>Saccharomycetaceae</taxon>
        <taxon>Saccharomyces</taxon>
    </lineage>
</organism>
<accession>A0AA35NRC1</accession>
<dbReference type="EMBL" id="OX365899">
    <property type="protein sequence ID" value="CAI4057965.1"/>
    <property type="molecule type" value="Genomic_DNA"/>
</dbReference>
<evidence type="ECO:0000313" key="2">
    <source>
        <dbReference type="Proteomes" id="UP001162087"/>
    </source>
</evidence>
<protein>
    <submittedName>
        <fullName evidence="1">Uncharacterized protein</fullName>
    </submittedName>
</protein>
<proteinExistence type="predicted"/>
<name>A0AA35NRC1_SACK1</name>
<reference evidence="1" key="1">
    <citation type="submission" date="2022-10" db="EMBL/GenBank/DDBJ databases">
        <authorList>
            <person name="Byrne P K."/>
        </authorList>
    </citation>
    <scope>NUCLEOTIDE SEQUENCE</scope>
    <source>
        <strain evidence="1">IFO1802</strain>
    </source>
</reference>
<dbReference type="OrthoDB" id="4052352at2759"/>
<sequence length="201" mass="23477">MEQILYNQSFKIPTISTFQGLTFLRVLILSIFQQLLFNPIIQLLETRAPIIESDLAALFRNDWSKQQHFFNVSQDSVNVTKNLFILLFTIFRLAAYLIYKLSDQNYRLWNSLDLQHLRWNRKGNTNKKRTLSIGKAYLPRTNILPISVSNVLGNRFVGLSSGKSTKCFQKAECLNNNNIKRYPVPETKAANTLLWQRQRTY</sequence>
<dbReference type="Proteomes" id="UP001162087">
    <property type="component" value="Chromosome 4"/>
</dbReference>
<gene>
    <name evidence="1" type="primary">SKDI04G2730</name>
    <name evidence="1" type="ORF">SKDI_04G2730</name>
</gene>
<evidence type="ECO:0000313" key="1">
    <source>
        <dbReference type="EMBL" id="CAI4057965.1"/>
    </source>
</evidence>
<keyword evidence="2" id="KW-1185">Reference proteome</keyword>